<dbReference type="RefSeq" id="WP_008991674.1">
    <property type="nucleotide sequence ID" value="NZ_AMSG01000010.1"/>
</dbReference>
<protein>
    <submittedName>
        <fullName evidence="1">Uncharacterized protein</fullName>
    </submittedName>
</protein>
<dbReference type="AlphaFoldDB" id="K2Q2X4"/>
<name>K2Q2X4_9FLAO</name>
<evidence type="ECO:0000313" key="2">
    <source>
        <dbReference type="Proteomes" id="UP000007364"/>
    </source>
</evidence>
<organism evidence="1 2">
    <name type="scientific">Galbibacter marinus</name>
    <dbReference type="NCBI Taxonomy" id="555500"/>
    <lineage>
        <taxon>Bacteria</taxon>
        <taxon>Pseudomonadati</taxon>
        <taxon>Bacteroidota</taxon>
        <taxon>Flavobacteriia</taxon>
        <taxon>Flavobacteriales</taxon>
        <taxon>Flavobacteriaceae</taxon>
        <taxon>Galbibacter</taxon>
    </lineage>
</organism>
<accession>K2Q2X4</accession>
<gene>
    <name evidence="1" type="ORF">I215_09127</name>
</gene>
<evidence type="ECO:0000313" key="1">
    <source>
        <dbReference type="EMBL" id="EKF55181.1"/>
    </source>
</evidence>
<dbReference type="STRING" id="555500.I215_09127"/>
<sequence length="138" mass="16338">MKNIRQLVSNCREGNKKEIKKFIKELESREKTTPLLEAYSAVATAYKAKIALNPLKKIELLNTYKEAMDTIVEQQKSYEIVFLRFMIEKNIPYGLGLSNNLMQDYTYLTENTKEIEEQDFEESFQKFMNKFMELNRLS</sequence>
<dbReference type="EMBL" id="AMSG01000010">
    <property type="protein sequence ID" value="EKF55181.1"/>
    <property type="molecule type" value="Genomic_DNA"/>
</dbReference>
<comment type="caution">
    <text evidence="1">The sequence shown here is derived from an EMBL/GenBank/DDBJ whole genome shotgun (WGS) entry which is preliminary data.</text>
</comment>
<dbReference type="OrthoDB" id="663842at2"/>
<proteinExistence type="predicted"/>
<keyword evidence="2" id="KW-1185">Reference proteome</keyword>
<reference evidence="1 2" key="1">
    <citation type="journal article" date="2012" name="J. Bacteriol.">
        <title>Genome Sequence of Galbibacter marinum Type Strain ck-I2-15.</title>
        <authorList>
            <person name="Lai Q."/>
            <person name="Li C."/>
            <person name="Shao Z."/>
        </authorList>
    </citation>
    <scope>NUCLEOTIDE SEQUENCE [LARGE SCALE GENOMIC DNA]</scope>
    <source>
        <strain evidence="2">ck-I2-15</strain>
    </source>
</reference>
<dbReference type="Proteomes" id="UP000007364">
    <property type="component" value="Unassembled WGS sequence"/>
</dbReference>